<gene>
    <name evidence="6" type="ORF">G1C95_1613</name>
</gene>
<dbReference type="SUPFAM" id="SSF46689">
    <property type="entry name" value="Homeodomain-like"/>
    <property type="match status" value="2"/>
</dbReference>
<sequence>MKPAERNIIDEDSDFFIYTPSMMARHALLYPLRVGHFHYQAGYRQSRRSFDSFLVMTIIRGTATITVSSGTFTARSGQFVLIDCYAPHAYSFPTDSEVLWLHFDGVNARGYFDLITQHSPVITLRDATYAATRLNRLYRIFEQSQPITEPTLAKLITDVLTACAIAASTASSDDRDDAPQSAVFEDVLAYITAHLSEPLPVQELAAQAFMSEYHFIRAFKKNVGYTPHAYIMDARVNAAKYMLANSDASLQRICADCGFSAPSALCAAFKRSTGITPMQFRQQSKHGENNN</sequence>
<dbReference type="InterPro" id="IPR003313">
    <property type="entry name" value="AraC-bd"/>
</dbReference>
<dbReference type="InterPro" id="IPR037923">
    <property type="entry name" value="HTH-like"/>
</dbReference>
<dbReference type="InterPro" id="IPR018060">
    <property type="entry name" value="HTH_AraC"/>
</dbReference>
<keyword evidence="3" id="KW-0010">Activator</keyword>
<protein>
    <submittedName>
        <fullName evidence="6">Helix-turn-helix domain-containing protein</fullName>
    </submittedName>
</protein>
<dbReference type="InterPro" id="IPR050204">
    <property type="entry name" value="AraC_XylS_family_regulators"/>
</dbReference>
<dbReference type="PROSITE" id="PS00041">
    <property type="entry name" value="HTH_ARAC_FAMILY_1"/>
    <property type="match status" value="1"/>
</dbReference>
<dbReference type="InterPro" id="IPR018062">
    <property type="entry name" value="HTH_AraC-typ_CS"/>
</dbReference>
<evidence type="ECO:0000313" key="7">
    <source>
        <dbReference type="Proteomes" id="UP000532194"/>
    </source>
</evidence>
<evidence type="ECO:0000256" key="1">
    <source>
        <dbReference type="ARBA" id="ARBA00023015"/>
    </source>
</evidence>
<name>A0A7Y0HSV9_9BIFI</name>
<dbReference type="PROSITE" id="PS01124">
    <property type="entry name" value="HTH_ARAC_FAMILY_2"/>
    <property type="match status" value="1"/>
</dbReference>
<comment type="caution">
    <text evidence="6">The sequence shown here is derived from an EMBL/GenBank/DDBJ whole genome shotgun (WGS) entry which is preliminary data.</text>
</comment>
<dbReference type="GO" id="GO:0003700">
    <property type="term" value="F:DNA-binding transcription factor activity"/>
    <property type="evidence" value="ECO:0007669"/>
    <property type="project" value="InterPro"/>
</dbReference>
<dbReference type="InterPro" id="IPR014710">
    <property type="entry name" value="RmlC-like_jellyroll"/>
</dbReference>
<keyword evidence="7" id="KW-1185">Reference proteome</keyword>
<keyword evidence="4" id="KW-0804">Transcription</keyword>
<organism evidence="6 7">
    <name type="scientific">Bifidobacterium oedipodis</name>
    <dbReference type="NCBI Taxonomy" id="2675322"/>
    <lineage>
        <taxon>Bacteria</taxon>
        <taxon>Bacillati</taxon>
        <taxon>Actinomycetota</taxon>
        <taxon>Actinomycetes</taxon>
        <taxon>Bifidobacteriales</taxon>
        <taxon>Bifidobacteriaceae</taxon>
        <taxon>Bifidobacterium</taxon>
    </lineage>
</organism>
<evidence type="ECO:0000256" key="3">
    <source>
        <dbReference type="ARBA" id="ARBA00023159"/>
    </source>
</evidence>
<dbReference type="GO" id="GO:0043565">
    <property type="term" value="F:sequence-specific DNA binding"/>
    <property type="evidence" value="ECO:0007669"/>
    <property type="project" value="InterPro"/>
</dbReference>
<reference evidence="6 7" key="1">
    <citation type="submission" date="2020-02" db="EMBL/GenBank/DDBJ databases">
        <title>Characterization of phylogenetic diversity of novel bifidobacterial species isolated in Czech ZOOs.</title>
        <authorList>
            <person name="Lugli G.A."/>
            <person name="Vera N.B."/>
            <person name="Ventura M."/>
        </authorList>
    </citation>
    <scope>NUCLEOTIDE SEQUENCE [LARGE SCALE GENOMIC DNA]</scope>
    <source>
        <strain evidence="6 7">DSM 109957</strain>
    </source>
</reference>
<dbReference type="Gene3D" id="2.60.120.10">
    <property type="entry name" value="Jelly Rolls"/>
    <property type="match status" value="1"/>
</dbReference>
<dbReference type="AlphaFoldDB" id="A0A7Y0HSV9"/>
<proteinExistence type="predicted"/>
<keyword evidence="1" id="KW-0805">Transcription regulation</keyword>
<evidence type="ECO:0000313" key="6">
    <source>
        <dbReference type="EMBL" id="NMM94426.1"/>
    </source>
</evidence>
<dbReference type="Pfam" id="PF12833">
    <property type="entry name" value="HTH_18"/>
    <property type="match status" value="1"/>
</dbReference>
<evidence type="ECO:0000259" key="5">
    <source>
        <dbReference type="PROSITE" id="PS01124"/>
    </source>
</evidence>
<evidence type="ECO:0000256" key="2">
    <source>
        <dbReference type="ARBA" id="ARBA00023125"/>
    </source>
</evidence>
<dbReference type="Proteomes" id="UP000532194">
    <property type="component" value="Unassembled WGS sequence"/>
</dbReference>
<dbReference type="Pfam" id="PF02311">
    <property type="entry name" value="AraC_binding"/>
    <property type="match status" value="1"/>
</dbReference>
<dbReference type="SUPFAM" id="SSF51215">
    <property type="entry name" value="Regulatory protein AraC"/>
    <property type="match status" value="1"/>
</dbReference>
<dbReference type="InterPro" id="IPR009057">
    <property type="entry name" value="Homeodomain-like_sf"/>
</dbReference>
<dbReference type="Gene3D" id="1.10.10.60">
    <property type="entry name" value="Homeodomain-like"/>
    <property type="match status" value="2"/>
</dbReference>
<keyword evidence="2" id="KW-0238">DNA-binding</keyword>
<feature type="domain" description="HTH araC/xylS-type" evidence="5">
    <location>
        <begin position="185"/>
        <end position="283"/>
    </location>
</feature>
<dbReference type="RefSeq" id="WP_169172436.1">
    <property type="nucleotide sequence ID" value="NZ_JAAIII010000004.1"/>
</dbReference>
<evidence type="ECO:0000256" key="4">
    <source>
        <dbReference type="ARBA" id="ARBA00023163"/>
    </source>
</evidence>
<dbReference type="EMBL" id="JAAIII010000004">
    <property type="protein sequence ID" value="NMM94426.1"/>
    <property type="molecule type" value="Genomic_DNA"/>
</dbReference>
<accession>A0A7Y0HSV9</accession>
<dbReference type="SMART" id="SM00342">
    <property type="entry name" value="HTH_ARAC"/>
    <property type="match status" value="1"/>
</dbReference>
<dbReference type="PANTHER" id="PTHR46796">
    <property type="entry name" value="HTH-TYPE TRANSCRIPTIONAL ACTIVATOR RHAS-RELATED"/>
    <property type="match status" value="1"/>
</dbReference>